<reference evidence="3" key="2">
    <citation type="submission" date="2019-09" db="UniProtKB">
        <authorList>
            <consortium name="WormBaseParasite"/>
        </authorList>
    </citation>
    <scope>IDENTIFICATION</scope>
</reference>
<dbReference type="AlphaFoldDB" id="A0A183FZN7"/>
<dbReference type="EMBL" id="UZAH01028267">
    <property type="protein sequence ID" value="VDO98961.1"/>
    <property type="molecule type" value="Genomic_DNA"/>
</dbReference>
<sequence>MSGDRGGVDRAELADSLTAVCLDCLTRDGKWLLLLTCTRHYLNEEDEKCLYRQHMTSSSTARWLGRQLQGNVWADQRKFGGFEFTGSLASG</sequence>
<protein>
    <submittedName>
        <fullName evidence="3">Apple domain-containing protein</fullName>
    </submittedName>
</protein>
<dbReference type="Proteomes" id="UP000050761">
    <property type="component" value="Unassembled WGS sequence"/>
</dbReference>
<organism evidence="2 3">
    <name type="scientific">Heligmosomoides polygyrus</name>
    <name type="common">Parasitic roundworm</name>
    <dbReference type="NCBI Taxonomy" id="6339"/>
    <lineage>
        <taxon>Eukaryota</taxon>
        <taxon>Metazoa</taxon>
        <taxon>Ecdysozoa</taxon>
        <taxon>Nematoda</taxon>
        <taxon>Chromadorea</taxon>
        <taxon>Rhabditida</taxon>
        <taxon>Rhabditina</taxon>
        <taxon>Rhabditomorpha</taxon>
        <taxon>Strongyloidea</taxon>
        <taxon>Heligmosomidae</taxon>
        <taxon>Heligmosomoides</taxon>
    </lineage>
</organism>
<dbReference type="WBParaSite" id="HPBE_0001423401-mRNA-1">
    <property type="protein sequence ID" value="HPBE_0001423401-mRNA-1"/>
    <property type="gene ID" value="HPBE_0001423401"/>
</dbReference>
<keyword evidence="2" id="KW-1185">Reference proteome</keyword>
<evidence type="ECO:0000313" key="1">
    <source>
        <dbReference type="EMBL" id="VDO98961.1"/>
    </source>
</evidence>
<evidence type="ECO:0000313" key="3">
    <source>
        <dbReference type="WBParaSite" id="HPBE_0001423401-mRNA-1"/>
    </source>
</evidence>
<accession>A0A183FZN7</accession>
<accession>A0A3P7ZEX0</accession>
<reference evidence="1 2" key="1">
    <citation type="submission" date="2018-11" db="EMBL/GenBank/DDBJ databases">
        <authorList>
            <consortium name="Pathogen Informatics"/>
        </authorList>
    </citation>
    <scope>NUCLEOTIDE SEQUENCE [LARGE SCALE GENOMIC DNA]</scope>
</reference>
<name>A0A183FZN7_HELPZ</name>
<evidence type="ECO:0000313" key="2">
    <source>
        <dbReference type="Proteomes" id="UP000050761"/>
    </source>
</evidence>
<proteinExistence type="predicted"/>
<gene>
    <name evidence="1" type="ORF">HPBE_LOCUS14235</name>
</gene>